<gene>
    <name evidence="2" type="ORF">FXB38_41700</name>
</gene>
<feature type="compositionally biased region" description="Polar residues" evidence="1">
    <location>
        <begin position="1"/>
        <end position="10"/>
    </location>
</feature>
<evidence type="ECO:0000256" key="1">
    <source>
        <dbReference type="SAM" id="MobiDB-lite"/>
    </source>
</evidence>
<dbReference type="EMBL" id="VSSR01000136">
    <property type="protein sequence ID" value="TYL70415.1"/>
    <property type="molecule type" value="Genomic_DNA"/>
</dbReference>
<dbReference type="RefSeq" id="WP_148756667.1">
    <property type="nucleotide sequence ID" value="NZ_VSSR01000136.1"/>
</dbReference>
<dbReference type="AlphaFoldDB" id="A0A5S4W0Q5"/>
<evidence type="ECO:0000313" key="2">
    <source>
        <dbReference type="EMBL" id="TYL70415.1"/>
    </source>
</evidence>
<feature type="region of interest" description="Disordered" evidence="1">
    <location>
        <begin position="1"/>
        <end position="39"/>
    </location>
</feature>
<proteinExistence type="predicted"/>
<reference evidence="2 3" key="1">
    <citation type="submission" date="2019-08" db="EMBL/GenBank/DDBJ databases">
        <title>Bradyrhizobium hipponensis sp. nov., a rhizobium isolated from a Lupinus angustifolius root nodule in Tunisia.</title>
        <authorList>
            <person name="Off K."/>
            <person name="Rejili M."/>
            <person name="Mars M."/>
            <person name="Brachmann A."/>
            <person name="Marin M."/>
        </authorList>
    </citation>
    <scope>NUCLEOTIDE SEQUENCE [LARGE SCALE GENOMIC DNA]</scope>
    <source>
        <strain evidence="2 3">CTAW11</strain>
    </source>
</reference>
<keyword evidence="3" id="KW-1185">Reference proteome</keyword>
<dbReference type="Proteomes" id="UP000324853">
    <property type="component" value="Unassembled WGS sequence"/>
</dbReference>
<protein>
    <submittedName>
        <fullName evidence="2">Uncharacterized protein</fullName>
    </submittedName>
</protein>
<accession>A0A5S4W0Q5</accession>
<organism evidence="2 3">
    <name type="scientific">Bradyrhizobium cytisi</name>
    <dbReference type="NCBI Taxonomy" id="515489"/>
    <lineage>
        <taxon>Bacteria</taxon>
        <taxon>Pseudomonadati</taxon>
        <taxon>Pseudomonadota</taxon>
        <taxon>Alphaproteobacteria</taxon>
        <taxon>Hyphomicrobiales</taxon>
        <taxon>Nitrobacteraceae</taxon>
        <taxon>Bradyrhizobium</taxon>
    </lineage>
</organism>
<sequence>MNNSDRSLTPAQPEMLLQRTIQHRSRGARTPAVTPSGGSKPNIIFIVSDDFDYGDAGAIWVVKPRGI</sequence>
<comment type="caution">
    <text evidence="2">The sequence shown here is derived from an EMBL/GenBank/DDBJ whole genome shotgun (WGS) entry which is preliminary data.</text>
</comment>
<evidence type="ECO:0000313" key="3">
    <source>
        <dbReference type="Proteomes" id="UP000324853"/>
    </source>
</evidence>
<name>A0A5S4W0Q5_9BRAD</name>